<keyword evidence="2" id="KW-1185">Reference proteome</keyword>
<organism evidence="1 2">
    <name type="scientific">Ignelater luminosus</name>
    <name type="common">Cucubano</name>
    <name type="synonym">Pyrophorus luminosus</name>
    <dbReference type="NCBI Taxonomy" id="2038154"/>
    <lineage>
        <taxon>Eukaryota</taxon>
        <taxon>Metazoa</taxon>
        <taxon>Ecdysozoa</taxon>
        <taxon>Arthropoda</taxon>
        <taxon>Hexapoda</taxon>
        <taxon>Insecta</taxon>
        <taxon>Pterygota</taxon>
        <taxon>Neoptera</taxon>
        <taxon>Endopterygota</taxon>
        <taxon>Coleoptera</taxon>
        <taxon>Polyphaga</taxon>
        <taxon>Elateriformia</taxon>
        <taxon>Elateroidea</taxon>
        <taxon>Elateridae</taxon>
        <taxon>Agrypninae</taxon>
        <taxon>Pyrophorini</taxon>
        <taxon>Ignelater</taxon>
    </lineage>
</organism>
<sequence>AMPSLSDTGGISNISPCLDAFPIIPDLDLLLVISKNPEVRAIALDEFLENPSIVVANNNLEIIDEDEDSDDAIKDKDYHYEPGETSDSDGMTVTLMHKLYKEQNPTHVSLPAYGKIFHKEFNLKTKISKEDTCNKCDSYQVKIQNITSNNEENQNVTSEHNRHLEQTELARKQMNSDLKIATVTENLWLYNCGLHTGKDNKSTFNIWLEGHAGREAQEVGSCMRKYVVNHISDKIQELILWSDSCGGQNRNIKIVLLLKSILEEKPTLEKIRLKFLVSGRSLLPNDSSR</sequence>
<accession>A0A8K0G522</accession>
<dbReference type="AlphaFoldDB" id="A0A8K0G522"/>
<dbReference type="OrthoDB" id="6771654at2759"/>
<feature type="non-terminal residue" evidence="1">
    <location>
        <position position="1"/>
    </location>
</feature>
<evidence type="ECO:0000313" key="2">
    <source>
        <dbReference type="Proteomes" id="UP000801492"/>
    </source>
</evidence>
<protein>
    <submittedName>
        <fullName evidence="1">Uncharacterized protein</fullName>
    </submittedName>
</protein>
<evidence type="ECO:0000313" key="1">
    <source>
        <dbReference type="EMBL" id="KAF2886274.1"/>
    </source>
</evidence>
<gene>
    <name evidence="1" type="ORF">ILUMI_19899</name>
</gene>
<dbReference type="PANTHER" id="PTHR10773:SF19">
    <property type="match status" value="1"/>
</dbReference>
<dbReference type="Proteomes" id="UP000801492">
    <property type="component" value="Unassembled WGS sequence"/>
</dbReference>
<comment type="caution">
    <text evidence="1">The sequence shown here is derived from an EMBL/GenBank/DDBJ whole genome shotgun (WGS) entry which is preliminary data.</text>
</comment>
<name>A0A8K0G522_IGNLU</name>
<dbReference type="EMBL" id="VTPC01088191">
    <property type="protein sequence ID" value="KAF2886274.1"/>
    <property type="molecule type" value="Genomic_DNA"/>
</dbReference>
<dbReference type="PANTHER" id="PTHR10773">
    <property type="entry name" value="DNA-DIRECTED RNA POLYMERASES I, II, AND III SUBUNIT RPABC2"/>
    <property type="match status" value="1"/>
</dbReference>
<reference evidence="1" key="1">
    <citation type="submission" date="2019-08" db="EMBL/GenBank/DDBJ databases">
        <title>The genome of the North American firefly Photinus pyralis.</title>
        <authorList>
            <consortium name="Photinus pyralis genome working group"/>
            <person name="Fallon T.R."/>
            <person name="Sander Lower S.E."/>
            <person name="Weng J.-K."/>
        </authorList>
    </citation>
    <scope>NUCLEOTIDE SEQUENCE</scope>
    <source>
        <strain evidence="1">TRF0915ILg1</strain>
        <tissue evidence="1">Whole body</tissue>
    </source>
</reference>
<proteinExistence type="predicted"/>